<feature type="compositionally biased region" description="Basic and acidic residues" evidence="5">
    <location>
        <begin position="293"/>
        <end position="304"/>
    </location>
</feature>
<feature type="domain" description="C3H1-type" evidence="6">
    <location>
        <begin position="10"/>
        <end position="37"/>
    </location>
</feature>
<proteinExistence type="predicted"/>
<feature type="region of interest" description="Disordered" evidence="5">
    <location>
        <begin position="263"/>
        <end position="346"/>
    </location>
</feature>
<feature type="non-terminal residue" evidence="7">
    <location>
        <position position="376"/>
    </location>
</feature>
<evidence type="ECO:0000313" key="7">
    <source>
        <dbReference type="EMBL" id="CAE8628065.1"/>
    </source>
</evidence>
<name>A0A813GVR4_POLGL</name>
<keyword evidence="3 4" id="KW-0862">Zinc</keyword>
<keyword evidence="2 4" id="KW-0863">Zinc-finger</keyword>
<feature type="non-terminal residue" evidence="7">
    <location>
        <position position="1"/>
    </location>
</feature>
<evidence type="ECO:0000256" key="4">
    <source>
        <dbReference type="PROSITE-ProRule" id="PRU00723"/>
    </source>
</evidence>
<keyword evidence="8" id="KW-1185">Reference proteome</keyword>
<dbReference type="PROSITE" id="PS50103">
    <property type="entry name" value="ZF_C3H1"/>
    <property type="match status" value="2"/>
</dbReference>
<dbReference type="InterPro" id="IPR000571">
    <property type="entry name" value="Znf_CCCH"/>
</dbReference>
<dbReference type="SUPFAM" id="SSF90229">
    <property type="entry name" value="CCCH zinc finger"/>
    <property type="match status" value="1"/>
</dbReference>
<dbReference type="EMBL" id="CAJNNV010029338">
    <property type="protein sequence ID" value="CAE8628065.1"/>
    <property type="molecule type" value="Genomic_DNA"/>
</dbReference>
<dbReference type="Gene3D" id="3.30.1370.210">
    <property type="match status" value="1"/>
</dbReference>
<evidence type="ECO:0000313" key="8">
    <source>
        <dbReference type="Proteomes" id="UP000654075"/>
    </source>
</evidence>
<feature type="region of interest" description="Disordered" evidence="5">
    <location>
        <begin position="86"/>
        <end position="125"/>
    </location>
</feature>
<accession>A0A813GVR4</accession>
<dbReference type="OMA" id="RCTSICP"/>
<feature type="compositionally biased region" description="Polar residues" evidence="5">
    <location>
        <begin position="278"/>
        <end position="291"/>
    </location>
</feature>
<keyword evidence="1 4" id="KW-0479">Metal-binding</keyword>
<gene>
    <name evidence="7" type="ORF">PGLA1383_LOCUS44760</name>
</gene>
<dbReference type="GO" id="GO:0008270">
    <property type="term" value="F:zinc ion binding"/>
    <property type="evidence" value="ECO:0007669"/>
    <property type="project" value="UniProtKB-KW"/>
</dbReference>
<organism evidence="7 8">
    <name type="scientific">Polarella glacialis</name>
    <name type="common">Dinoflagellate</name>
    <dbReference type="NCBI Taxonomy" id="89957"/>
    <lineage>
        <taxon>Eukaryota</taxon>
        <taxon>Sar</taxon>
        <taxon>Alveolata</taxon>
        <taxon>Dinophyceae</taxon>
        <taxon>Suessiales</taxon>
        <taxon>Suessiaceae</taxon>
        <taxon>Polarella</taxon>
    </lineage>
</organism>
<dbReference type="SMART" id="SM00356">
    <property type="entry name" value="ZnF_C3H1"/>
    <property type="match status" value="2"/>
</dbReference>
<feature type="compositionally biased region" description="Low complexity" evidence="5">
    <location>
        <begin position="313"/>
        <end position="324"/>
    </location>
</feature>
<dbReference type="InterPro" id="IPR036855">
    <property type="entry name" value="Znf_CCCH_sf"/>
</dbReference>
<evidence type="ECO:0000256" key="2">
    <source>
        <dbReference type="ARBA" id="ARBA00022771"/>
    </source>
</evidence>
<sequence>EQRKERTVVFEKTKMCKFHILGCCLRGDGCQFAHHKTQLQSLPDLRGTKLCKTLIATGRCDDPECSYAHCQEDLREVEGFTQNEEFEKPVSSGAGQDRAPSSGYGGGSGNTKAQRQLPQQDQMGSHFANANAQRSKASQNIYPQMAMPPGAQVPFFAKGYPMDPAPAPPSLRDTMAAFQSQAHGMDAAAKQAAMQQMGLAAQAHAAEALRLQAMAACLHGHQGQSFGMGSGPCGGSSSKGQPIMAQAMQMFGPCGFGGQNMAMPDEYGSGRGAGNGFSQGSTASQAMQQTQRRPHEDDDNEAFKTNEPTKIPLGSLRSLSSQSLPVEPDEDDRESSSRGSRGFNYDGSTLNLKVKNTFLDFDAGTPLASKLRSVFS</sequence>
<comment type="caution">
    <text evidence="7">The sequence shown here is derived from an EMBL/GenBank/DDBJ whole genome shotgun (WGS) entry which is preliminary data.</text>
</comment>
<feature type="domain" description="C3H1-type" evidence="6">
    <location>
        <begin position="45"/>
        <end position="72"/>
    </location>
</feature>
<feature type="zinc finger region" description="C3H1-type" evidence="4">
    <location>
        <begin position="10"/>
        <end position="37"/>
    </location>
</feature>
<feature type="compositionally biased region" description="Polar residues" evidence="5">
    <location>
        <begin position="110"/>
        <end position="125"/>
    </location>
</feature>
<evidence type="ECO:0000259" key="6">
    <source>
        <dbReference type="PROSITE" id="PS50103"/>
    </source>
</evidence>
<dbReference type="AlphaFoldDB" id="A0A813GVR4"/>
<evidence type="ECO:0000256" key="5">
    <source>
        <dbReference type="SAM" id="MobiDB-lite"/>
    </source>
</evidence>
<dbReference type="OrthoDB" id="410307at2759"/>
<feature type="zinc finger region" description="C3H1-type" evidence="4">
    <location>
        <begin position="45"/>
        <end position="72"/>
    </location>
</feature>
<evidence type="ECO:0000256" key="1">
    <source>
        <dbReference type="ARBA" id="ARBA00022723"/>
    </source>
</evidence>
<protein>
    <recommendedName>
        <fullName evidence="6">C3H1-type domain-containing protein</fullName>
    </recommendedName>
</protein>
<reference evidence="7" key="1">
    <citation type="submission" date="2021-02" db="EMBL/GenBank/DDBJ databases">
        <authorList>
            <person name="Dougan E. K."/>
            <person name="Rhodes N."/>
            <person name="Thang M."/>
            <person name="Chan C."/>
        </authorList>
    </citation>
    <scope>NUCLEOTIDE SEQUENCE</scope>
</reference>
<dbReference type="Proteomes" id="UP000654075">
    <property type="component" value="Unassembled WGS sequence"/>
</dbReference>
<evidence type="ECO:0000256" key="3">
    <source>
        <dbReference type="ARBA" id="ARBA00022833"/>
    </source>
</evidence>